<dbReference type="GO" id="GO:0005737">
    <property type="term" value="C:cytoplasm"/>
    <property type="evidence" value="ECO:0007669"/>
    <property type="project" value="UniProtKB-SubCell"/>
</dbReference>
<dbReference type="GO" id="GO:0005516">
    <property type="term" value="F:calmodulin binding"/>
    <property type="evidence" value="ECO:0007669"/>
    <property type="project" value="UniProtKB-KW"/>
</dbReference>
<evidence type="ECO:0000313" key="6">
    <source>
        <dbReference type="EMBL" id="PWU92018.1"/>
    </source>
</evidence>
<gene>
    <name evidence="6" type="ORF">C4B63_40g71</name>
</gene>
<keyword evidence="3" id="KW-0677">Repeat</keyword>
<evidence type="ECO:0000256" key="3">
    <source>
        <dbReference type="ARBA" id="ARBA00022737"/>
    </source>
</evidence>
<dbReference type="SMART" id="SM00015">
    <property type="entry name" value="IQ"/>
    <property type="match status" value="3"/>
</dbReference>
<reference evidence="6 7" key="1">
    <citation type="journal article" date="2018" name="Microb. Genom.">
        <title>Expanding an expanded genome: long-read sequencing of Trypanosoma cruzi.</title>
        <authorList>
            <person name="Berna L."/>
            <person name="Rodriguez M."/>
            <person name="Chiribao M.L."/>
            <person name="Parodi-Talice A."/>
            <person name="Pita S."/>
            <person name="Rijo G."/>
            <person name="Alvarez-Valin F."/>
            <person name="Robello C."/>
        </authorList>
    </citation>
    <scope>NUCLEOTIDE SEQUENCE [LARGE SCALE GENOMIC DNA]</scope>
    <source>
        <strain evidence="6 7">Dm28c</strain>
    </source>
</reference>
<dbReference type="VEuPathDB" id="TriTrypDB:TCDM_02243"/>
<dbReference type="VEuPathDB" id="TriTrypDB:BCY84_11705"/>
<dbReference type="VEuPathDB" id="TriTrypDB:TcCLB.510283.50"/>
<dbReference type="GO" id="GO:0051295">
    <property type="term" value="P:establishment of meiotic spindle localization"/>
    <property type="evidence" value="ECO:0007669"/>
    <property type="project" value="TreeGrafter"/>
</dbReference>
<keyword evidence="4" id="KW-0112">Calmodulin-binding</keyword>
<keyword evidence="5" id="KW-0175">Coiled coil</keyword>
<dbReference type="PROSITE" id="PS50096">
    <property type="entry name" value="IQ"/>
    <property type="match status" value="3"/>
</dbReference>
<sequence length="342" mass="39419">MNNCAYLQPLRPQLVASLMEAMAHASSLQHVELSAAITIQSFYRMWRDRRSYRVLRSAVVCLQRMYRGHMHRKRVAELREEAEASHERAVYEYYATRIQACFRGYYVRCHIDDFYARKFYIEQTVRASSHVQEAANKMLQDRLKEELERMQSKQKQTYKEATEKLHHLISTTCVSGIYRRPVIPCSTVTVYGTSVENDIRINSGAALRSQHGRRMREKLKKAVNDGRKDGMVATKITDDDFKKSHLNCAGDKNEEEKNVWKFSTLRGAWNRSGVEQVSLPPIKTPVGSRTKYLGKVVSHSCIDEFETMYDTDTAALKRFVDAKEIEALHGKKPFVSSFSSGL</sequence>
<dbReference type="EMBL" id="PRFA01000040">
    <property type="protein sequence ID" value="PWU92018.1"/>
    <property type="molecule type" value="Genomic_DNA"/>
</dbReference>
<dbReference type="VEuPathDB" id="TriTrypDB:Tc_MARK_7150"/>
<organism evidence="6 7">
    <name type="scientific">Trypanosoma cruzi</name>
    <dbReference type="NCBI Taxonomy" id="5693"/>
    <lineage>
        <taxon>Eukaryota</taxon>
        <taxon>Discoba</taxon>
        <taxon>Euglenozoa</taxon>
        <taxon>Kinetoplastea</taxon>
        <taxon>Metakinetoplastina</taxon>
        <taxon>Trypanosomatida</taxon>
        <taxon>Trypanosomatidae</taxon>
        <taxon>Trypanosoma</taxon>
        <taxon>Schizotrypanum</taxon>
    </lineage>
</organism>
<evidence type="ECO:0000256" key="5">
    <source>
        <dbReference type="SAM" id="Coils"/>
    </source>
</evidence>
<dbReference type="VEuPathDB" id="TriTrypDB:TcG_03189"/>
<feature type="coiled-coil region" evidence="5">
    <location>
        <begin position="136"/>
        <end position="164"/>
    </location>
</feature>
<dbReference type="InterPro" id="IPR000048">
    <property type="entry name" value="IQ_motif_EF-hand-BS"/>
</dbReference>
<dbReference type="InterPro" id="IPR051185">
    <property type="entry name" value="ASPM"/>
</dbReference>
<comment type="subcellular location">
    <subcellularLocation>
        <location evidence="1">Cytoplasm</location>
    </subcellularLocation>
</comment>
<dbReference type="VEuPathDB" id="TriTrypDB:C4B63_40g71"/>
<name>A0A2V2VAB2_TRYCR</name>
<evidence type="ECO:0000313" key="7">
    <source>
        <dbReference type="Proteomes" id="UP000246121"/>
    </source>
</evidence>
<comment type="caution">
    <text evidence="6">The sequence shown here is derived from an EMBL/GenBank/DDBJ whole genome shotgun (WGS) entry which is preliminary data.</text>
</comment>
<dbReference type="GO" id="GO:0000278">
    <property type="term" value="P:mitotic cell cycle"/>
    <property type="evidence" value="ECO:0007669"/>
    <property type="project" value="TreeGrafter"/>
</dbReference>
<dbReference type="VEuPathDB" id="TriTrypDB:TcBrA4_0025470"/>
<evidence type="ECO:0000256" key="1">
    <source>
        <dbReference type="ARBA" id="ARBA00004496"/>
    </source>
</evidence>
<dbReference type="Pfam" id="PF00612">
    <property type="entry name" value="IQ"/>
    <property type="match status" value="3"/>
</dbReference>
<dbReference type="AlphaFoldDB" id="A0A2V2VAB2"/>
<dbReference type="PANTHER" id="PTHR22706">
    <property type="entry name" value="ASSEMBLY FACTOR FOR SPINDLE MICROTUBULES"/>
    <property type="match status" value="1"/>
</dbReference>
<protein>
    <submittedName>
        <fullName evidence="6">Uncharacterized protein</fullName>
    </submittedName>
</protein>
<accession>A0A2V2VAB2</accession>
<dbReference type="PANTHER" id="PTHR22706:SF1">
    <property type="entry name" value="ASSEMBLY FACTOR FOR SPINDLE MICROTUBULES"/>
    <property type="match status" value="1"/>
</dbReference>
<dbReference type="VEuPathDB" id="TriTrypDB:TcCLB.503823.20"/>
<evidence type="ECO:0000256" key="2">
    <source>
        <dbReference type="ARBA" id="ARBA00022490"/>
    </source>
</evidence>
<evidence type="ECO:0000256" key="4">
    <source>
        <dbReference type="ARBA" id="ARBA00022860"/>
    </source>
</evidence>
<dbReference type="SUPFAM" id="SSF52540">
    <property type="entry name" value="P-loop containing nucleoside triphosphate hydrolases"/>
    <property type="match status" value="1"/>
</dbReference>
<dbReference type="VEuPathDB" id="TriTrypDB:TcCL_NonESM01743"/>
<dbReference type="VEuPathDB" id="TriTrypDB:ECC02_008679"/>
<dbReference type="GO" id="GO:0000922">
    <property type="term" value="C:spindle pole"/>
    <property type="evidence" value="ECO:0007669"/>
    <property type="project" value="TreeGrafter"/>
</dbReference>
<dbReference type="VEuPathDB" id="TriTrypDB:TCSYLVIO_008210"/>
<dbReference type="Proteomes" id="UP000246121">
    <property type="component" value="Unassembled WGS sequence"/>
</dbReference>
<proteinExistence type="predicted"/>
<keyword evidence="2" id="KW-0963">Cytoplasm</keyword>
<dbReference type="GO" id="GO:0007051">
    <property type="term" value="P:spindle organization"/>
    <property type="evidence" value="ECO:0007669"/>
    <property type="project" value="TreeGrafter"/>
</dbReference>
<dbReference type="Gene3D" id="1.20.5.190">
    <property type="match status" value="1"/>
</dbReference>
<dbReference type="InterPro" id="IPR027417">
    <property type="entry name" value="P-loop_NTPase"/>
</dbReference>
<dbReference type="VEuPathDB" id="TriTrypDB:C3747_109g97"/>